<feature type="transmembrane region" description="Helical" evidence="8">
    <location>
        <begin position="164"/>
        <end position="184"/>
    </location>
</feature>
<dbReference type="PRINTS" id="PR01434">
    <property type="entry name" value="NADHDHGNASE5"/>
</dbReference>
<keyword evidence="10" id="KW-0496">Mitochondrion</keyword>
<keyword evidence="3 8" id="KW-0812">Transmembrane</keyword>
<feature type="transmembrane region" description="Helical" evidence="8">
    <location>
        <begin position="410"/>
        <end position="434"/>
    </location>
</feature>
<comment type="catalytic activity">
    <reaction evidence="7">
        <text>a ubiquinone + NADH + 5 H(+)(in) = a ubiquinol + NAD(+) + 4 H(+)(out)</text>
        <dbReference type="Rhea" id="RHEA:29091"/>
        <dbReference type="Rhea" id="RHEA-COMP:9565"/>
        <dbReference type="Rhea" id="RHEA-COMP:9566"/>
        <dbReference type="ChEBI" id="CHEBI:15378"/>
        <dbReference type="ChEBI" id="CHEBI:16389"/>
        <dbReference type="ChEBI" id="CHEBI:17976"/>
        <dbReference type="ChEBI" id="CHEBI:57540"/>
        <dbReference type="ChEBI" id="CHEBI:57945"/>
        <dbReference type="EC" id="7.1.1.2"/>
    </reaction>
</comment>
<feature type="transmembrane region" description="Helical" evidence="8">
    <location>
        <begin position="136"/>
        <end position="158"/>
    </location>
</feature>
<organism evidence="10">
    <name type="scientific">Moniliformis sp</name>
    <dbReference type="NCBI Taxonomy" id="3068474"/>
    <lineage>
        <taxon>Eukaryota</taxon>
        <taxon>Metazoa</taxon>
        <taxon>Spiralia</taxon>
        <taxon>Lophotrochozoa</taxon>
        <taxon>Acanthocephala</taxon>
        <taxon>Archiacanthocephala</taxon>
        <taxon>Moniliformida</taxon>
        <taxon>Moniliformidae</taxon>
        <taxon>Moniliformis</taxon>
    </lineage>
</organism>
<proteinExistence type="predicted"/>
<dbReference type="GO" id="GO:0008137">
    <property type="term" value="F:NADH dehydrogenase (ubiquinone) activity"/>
    <property type="evidence" value="ECO:0007669"/>
    <property type="project" value="UniProtKB-EC"/>
</dbReference>
<dbReference type="Pfam" id="PF00361">
    <property type="entry name" value="Proton_antipo_M"/>
    <property type="match status" value="1"/>
</dbReference>
<dbReference type="GO" id="GO:0016020">
    <property type="term" value="C:membrane"/>
    <property type="evidence" value="ECO:0007669"/>
    <property type="project" value="UniProtKB-SubCell"/>
</dbReference>
<feature type="transmembrane region" description="Helical" evidence="8">
    <location>
        <begin position="81"/>
        <end position="103"/>
    </location>
</feature>
<name>A0AA96UVY5_9BILA</name>
<feature type="transmembrane region" description="Helical" evidence="8">
    <location>
        <begin position="528"/>
        <end position="545"/>
    </location>
</feature>
<dbReference type="EMBL" id="OP413683">
    <property type="protein sequence ID" value="WNX93936.1"/>
    <property type="molecule type" value="Genomic_DNA"/>
</dbReference>
<evidence type="ECO:0000256" key="8">
    <source>
        <dbReference type="SAM" id="Phobius"/>
    </source>
</evidence>
<evidence type="ECO:0000256" key="4">
    <source>
        <dbReference type="ARBA" id="ARBA00022989"/>
    </source>
</evidence>
<protein>
    <recommendedName>
        <fullName evidence="2">NADH:ubiquinone reductase (H(+)-translocating)</fullName>
        <ecNumber evidence="2">7.1.1.2</ecNumber>
    </recommendedName>
    <alternativeName>
        <fullName evidence="6">NADH dehydrogenase subunit 5</fullName>
    </alternativeName>
</protein>
<evidence type="ECO:0000256" key="1">
    <source>
        <dbReference type="ARBA" id="ARBA00004141"/>
    </source>
</evidence>
<dbReference type="EC" id="7.1.1.2" evidence="2"/>
<comment type="subcellular location">
    <subcellularLocation>
        <location evidence="1">Membrane</location>
        <topology evidence="1">Multi-pass membrane protein</topology>
    </subcellularLocation>
</comment>
<feature type="transmembrane region" description="Helical" evidence="8">
    <location>
        <begin position="261"/>
        <end position="280"/>
    </location>
</feature>
<gene>
    <name evidence="10" type="primary">nad5</name>
</gene>
<dbReference type="PANTHER" id="PTHR42829">
    <property type="entry name" value="NADH-UBIQUINONE OXIDOREDUCTASE CHAIN 5"/>
    <property type="match status" value="1"/>
</dbReference>
<dbReference type="InterPro" id="IPR001750">
    <property type="entry name" value="ND/Mrp_TM"/>
</dbReference>
<feature type="transmembrane region" description="Helical" evidence="8">
    <location>
        <begin position="7"/>
        <end position="32"/>
    </location>
</feature>
<dbReference type="InterPro" id="IPR003945">
    <property type="entry name" value="NU5C-like"/>
</dbReference>
<evidence type="ECO:0000256" key="3">
    <source>
        <dbReference type="ARBA" id="ARBA00022692"/>
    </source>
</evidence>
<dbReference type="AlphaFoldDB" id="A0AA96UVY5"/>
<feature type="transmembrane region" description="Helical" evidence="8">
    <location>
        <begin position="473"/>
        <end position="491"/>
    </location>
</feature>
<feature type="transmembrane region" description="Helical" evidence="8">
    <location>
        <begin position="446"/>
        <end position="467"/>
    </location>
</feature>
<evidence type="ECO:0000313" key="10">
    <source>
        <dbReference type="EMBL" id="WNX93936.1"/>
    </source>
</evidence>
<sequence>MVVYVVLCWVMVMFVIVFLALYLVGVSGSVMWGLMLMDFSSFSFKVAVLVDAYSLSFSLVVLVIFGIVILFSVYYMEDCGVMNYFVILVGVFVLGMMILVFSGSFLVSYLGWDILGVISFLLIMFYGNYSSVGGSLVTVFMNRIGDCMMVIMFFWMVMLDQESVMMSIMDLSMMSMVLVMAVVTKSAQFPYSVWLPLAMSAPTPVSALVHSSTLVTAGVYFIIRWHGVLDSDSMYVLMVMSMMTVIYAGVVIMGESDLKKVVALSTLMHLGMMMFVISVGMWDLGFIHMVFHAVYKSILFVGVGVMIVNMAHDQVVSSFSSVLSWSSINFMVVMTSVVSLAGLPYFSGFYTKEVIVSLVLCKSLSLVLCFMGVVGMAVSLLYSLRLVLVFLGASVVGSTTSLNLKLFGSLVVGLVLCGVFSVVEGYVGMLYVGWLVDLSVVSSLEIFSFYMIMMFMACCFLGIKWVWLINMGFMVDLVVESIVAWFVGMLGVMSKLDKDLSDLVCLGVAKVGVVVSNGVVWMSLVESMVMYILSYLILVSLVTLVI</sequence>
<evidence type="ECO:0000256" key="5">
    <source>
        <dbReference type="ARBA" id="ARBA00023136"/>
    </source>
</evidence>
<keyword evidence="4 8" id="KW-1133">Transmembrane helix</keyword>
<feature type="transmembrane region" description="Helical" evidence="8">
    <location>
        <begin position="205"/>
        <end position="223"/>
    </location>
</feature>
<evidence type="ECO:0000259" key="9">
    <source>
        <dbReference type="Pfam" id="PF00361"/>
    </source>
</evidence>
<accession>A0AA96UVY5</accession>
<dbReference type="GO" id="GO:0015990">
    <property type="term" value="P:electron transport coupled proton transport"/>
    <property type="evidence" value="ECO:0007669"/>
    <property type="project" value="TreeGrafter"/>
</dbReference>
<evidence type="ECO:0000256" key="2">
    <source>
        <dbReference type="ARBA" id="ARBA00012944"/>
    </source>
</evidence>
<keyword evidence="5 8" id="KW-0472">Membrane</keyword>
<geneLocation type="mitochondrion" evidence="10"/>
<dbReference type="GO" id="GO:0042773">
    <property type="term" value="P:ATP synthesis coupled electron transport"/>
    <property type="evidence" value="ECO:0007669"/>
    <property type="project" value="InterPro"/>
</dbReference>
<feature type="transmembrane region" description="Helical" evidence="8">
    <location>
        <begin position="286"/>
        <end position="310"/>
    </location>
</feature>
<evidence type="ECO:0000256" key="7">
    <source>
        <dbReference type="ARBA" id="ARBA00049551"/>
    </source>
</evidence>
<reference evidence="10" key="1">
    <citation type="submission" date="2022-09" db="EMBL/GenBank/DDBJ databases">
        <authorList>
            <person name="Ma J."/>
        </authorList>
    </citation>
    <scope>NUCLEOTIDE SEQUENCE</scope>
</reference>
<feature type="domain" description="NADH:quinone oxidoreductase/Mrp antiporter transmembrane" evidence="9">
    <location>
        <begin position="103"/>
        <end position="373"/>
    </location>
</feature>
<feature type="transmembrane region" description="Helical" evidence="8">
    <location>
        <begin position="52"/>
        <end position="74"/>
    </location>
</feature>
<dbReference type="GO" id="GO:0003954">
    <property type="term" value="F:NADH dehydrogenase activity"/>
    <property type="evidence" value="ECO:0007669"/>
    <property type="project" value="TreeGrafter"/>
</dbReference>
<feature type="transmembrane region" description="Helical" evidence="8">
    <location>
        <begin position="235"/>
        <end position="254"/>
    </location>
</feature>
<feature type="transmembrane region" description="Helical" evidence="8">
    <location>
        <begin position="322"/>
        <end position="342"/>
    </location>
</feature>
<feature type="transmembrane region" description="Helical" evidence="8">
    <location>
        <begin position="109"/>
        <end position="129"/>
    </location>
</feature>
<evidence type="ECO:0000256" key="6">
    <source>
        <dbReference type="ARBA" id="ARBA00031027"/>
    </source>
</evidence>
<dbReference type="PANTHER" id="PTHR42829:SF2">
    <property type="entry name" value="NADH-UBIQUINONE OXIDOREDUCTASE CHAIN 5"/>
    <property type="match status" value="1"/>
</dbReference>